<dbReference type="Pfam" id="PF01743">
    <property type="entry name" value="PolyA_pol"/>
    <property type="match status" value="1"/>
</dbReference>
<dbReference type="GO" id="GO:0005524">
    <property type="term" value="F:ATP binding"/>
    <property type="evidence" value="ECO:0007669"/>
    <property type="project" value="UniProtKB-KW"/>
</dbReference>
<evidence type="ECO:0000313" key="15">
    <source>
        <dbReference type="EMBL" id="QEC70113.1"/>
    </source>
</evidence>
<evidence type="ECO:0000256" key="5">
    <source>
        <dbReference type="ARBA" id="ARBA00022723"/>
    </source>
</evidence>
<feature type="domain" description="Poly A polymerase head" evidence="12">
    <location>
        <begin position="27"/>
        <end position="183"/>
    </location>
</feature>
<dbReference type="NCBIfam" id="TIGR00277">
    <property type="entry name" value="HDIG"/>
    <property type="match status" value="1"/>
</dbReference>
<keyword evidence="6" id="KW-0547">Nucleotide-binding</keyword>
<dbReference type="OrthoDB" id="9805698at2"/>
<evidence type="ECO:0000256" key="4">
    <source>
        <dbReference type="ARBA" id="ARBA00022695"/>
    </source>
</evidence>
<dbReference type="InterPro" id="IPR006675">
    <property type="entry name" value="HDIG_dom"/>
</dbReference>
<dbReference type="GO" id="GO:0003723">
    <property type="term" value="F:RNA binding"/>
    <property type="evidence" value="ECO:0007669"/>
    <property type="project" value="UniProtKB-KW"/>
</dbReference>
<dbReference type="EMBL" id="CP042435">
    <property type="protein sequence ID" value="QEC70113.1"/>
    <property type="molecule type" value="Genomic_DNA"/>
</dbReference>
<evidence type="ECO:0000256" key="6">
    <source>
        <dbReference type="ARBA" id="ARBA00022741"/>
    </source>
</evidence>
<evidence type="ECO:0000259" key="13">
    <source>
        <dbReference type="Pfam" id="PF01966"/>
    </source>
</evidence>
<dbReference type="CDD" id="cd05398">
    <property type="entry name" value="NT_ClassII-CCAase"/>
    <property type="match status" value="1"/>
</dbReference>
<evidence type="ECO:0000256" key="10">
    <source>
        <dbReference type="ARBA" id="ARBA00022884"/>
    </source>
</evidence>
<dbReference type="Pfam" id="PF01966">
    <property type="entry name" value="HD"/>
    <property type="match status" value="1"/>
</dbReference>
<dbReference type="KEGG" id="pgin:FRZ67_02795"/>
<keyword evidence="4" id="KW-0548">Nucleotidyltransferase</keyword>
<reference evidence="15 16" key="1">
    <citation type="journal article" date="2016" name="Int. J. Syst. Evol. Microbiol.">
        <title>Panacibacter ginsenosidivorans gen. nov., sp. nov., with ginsenoside converting activity isolated from soil of a ginseng field.</title>
        <authorList>
            <person name="Siddiqi M.Z."/>
            <person name="Muhammad Shafi S."/>
            <person name="Choi K.D."/>
            <person name="Im W.T."/>
        </authorList>
    </citation>
    <scope>NUCLEOTIDE SEQUENCE [LARGE SCALE GENOMIC DNA]</scope>
    <source>
        <strain evidence="15 16">Gsoil1550</strain>
    </source>
</reference>
<dbReference type="InterPro" id="IPR006674">
    <property type="entry name" value="HD_domain"/>
</dbReference>
<keyword evidence="16" id="KW-1185">Reference proteome</keyword>
<dbReference type="InterPro" id="IPR003607">
    <property type="entry name" value="HD/PDEase_dom"/>
</dbReference>
<dbReference type="RefSeq" id="WP_147193022.1">
    <property type="nucleotide sequence ID" value="NZ_CP042435.1"/>
</dbReference>
<dbReference type="GO" id="GO:0042245">
    <property type="term" value="P:RNA repair"/>
    <property type="evidence" value="ECO:0007669"/>
    <property type="project" value="UniProtKB-KW"/>
</dbReference>
<evidence type="ECO:0000256" key="11">
    <source>
        <dbReference type="RuleBase" id="RU003953"/>
    </source>
</evidence>
<evidence type="ECO:0000256" key="2">
    <source>
        <dbReference type="ARBA" id="ARBA00022679"/>
    </source>
</evidence>
<evidence type="ECO:0000259" key="12">
    <source>
        <dbReference type="Pfam" id="PF01743"/>
    </source>
</evidence>
<keyword evidence="5" id="KW-0479">Metal-binding</keyword>
<dbReference type="PANTHER" id="PTHR47545">
    <property type="entry name" value="MULTIFUNCTIONAL CCA PROTEIN"/>
    <property type="match status" value="1"/>
</dbReference>
<feature type="domain" description="HD" evidence="13">
    <location>
        <begin position="288"/>
        <end position="381"/>
    </location>
</feature>
<dbReference type="Gene3D" id="1.10.3090.10">
    <property type="entry name" value="cca-adding enzyme, domain 2"/>
    <property type="match status" value="1"/>
</dbReference>
<dbReference type="PANTHER" id="PTHR47545:SF1">
    <property type="entry name" value="MULTIFUNCTIONAL CCA PROTEIN"/>
    <property type="match status" value="1"/>
</dbReference>
<evidence type="ECO:0000256" key="8">
    <source>
        <dbReference type="ARBA" id="ARBA00022840"/>
    </source>
</evidence>
<keyword evidence="7" id="KW-0692">RNA repair</keyword>
<comment type="cofactor">
    <cofactor evidence="1">
        <name>Mg(2+)</name>
        <dbReference type="ChEBI" id="CHEBI:18420"/>
    </cofactor>
</comment>
<feature type="domain" description="tRNA nucleotidyltransferase/poly(A) polymerase RNA and SrmB- binding" evidence="14">
    <location>
        <begin position="212"/>
        <end position="270"/>
    </location>
</feature>
<dbReference type="Gene3D" id="3.30.460.10">
    <property type="entry name" value="Beta Polymerase, domain 2"/>
    <property type="match status" value="1"/>
</dbReference>
<protein>
    <submittedName>
        <fullName evidence="15">HD domain-containing protein</fullName>
    </submittedName>
</protein>
<sequence>MDIQCNNKELFILKKIAKAAQELNVECYLIGGFVRDKIIDRPTKDADIVCLGDGIALAHKVAERFKPKPHVAFFKNFGTAQIKIPGFFSNIMEVPLFHDHEEEPVLIDIETDELAFEIEFVGARKESYNRNSRKPIVEPGTLEDDQNRRDFTINALAISLNKENFGKLIDPFNGLKDIEHGIIQTPLQPAETFSDDPLRMMRAIRFAAQLEFTIETNTFIAIQQNAERISIVSQERVTDELNKIMLCKKPSIGFDLLGKSGLLQLIFPQMMLLHGAEYVDGKGHKDNFYHTLQVLDNIAEKTNDLWLRWSALLHDIAKPATKKFEEGHGWTFHGHEVVGARMVPKIFTKLKLPLNEKMRFVQKLVGLHLRPISLTKENITDSAVRRLLFEAGEDIDALMMLCEADITSKNKFKVKRYMQNFEIVRQRIKEVEEKDHLRNWQPPITGELIMQKFGIPPGRNVGLIKDAIREAILDGIIANDFDAAYSFMLQKAGELDLQPIE</sequence>
<proteinExistence type="inferred from homology"/>
<evidence type="ECO:0000256" key="1">
    <source>
        <dbReference type="ARBA" id="ARBA00001946"/>
    </source>
</evidence>
<dbReference type="CDD" id="cd00077">
    <property type="entry name" value="HDc"/>
    <property type="match status" value="1"/>
</dbReference>
<dbReference type="SUPFAM" id="SSF81301">
    <property type="entry name" value="Nucleotidyltransferase"/>
    <property type="match status" value="1"/>
</dbReference>
<dbReference type="Proteomes" id="UP000321533">
    <property type="component" value="Chromosome"/>
</dbReference>
<evidence type="ECO:0000256" key="7">
    <source>
        <dbReference type="ARBA" id="ARBA00022800"/>
    </source>
</evidence>
<keyword evidence="9" id="KW-0460">Magnesium</keyword>
<keyword evidence="10 11" id="KW-0694">RNA-binding</keyword>
<dbReference type="AlphaFoldDB" id="A0A5B8VG41"/>
<accession>A0A5B8VG41</accession>
<gene>
    <name evidence="15" type="ORF">FRZ67_02795</name>
</gene>
<keyword evidence="2 11" id="KW-0808">Transferase</keyword>
<dbReference type="SUPFAM" id="SSF81891">
    <property type="entry name" value="Poly A polymerase C-terminal region-like"/>
    <property type="match status" value="1"/>
</dbReference>
<dbReference type="GO" id="GO:0016779">
    <property type="term" value="F:nucleotidyltransferase activity"/>
    <property type="evidence" value="ECO:0007669"/>
    <property type="project" value="UniProtKB-KW"/>
</dbReference>
<organism evidence="15 16">
    <name type="scientific">Panacibacter ginsenosidivorans</name>
    <dbReference type="NCBI Taxonomy" id="1813871"/>
    <lineage>
        <taxon>Bacteria</taxon>
        <taxon>Pseudomonadati</taxon>
        <taxon>Bacteroidota</taxon>
        <taxon>Chitinophagia</taxon>
        <taxon>Chitinophagales</taxon>
        <taxon>Chitinophagaceae</taxon>
        <taxon>Panacibacter</taxon>
    </lineage>
</organism>
<evidence type="ECO:0000256" key="3">
    <source>
        <dbReference type="ARBA" id="ARBA00022694"/>
    </source>
</evidence>
<dbReference type="InterPro" id="IPR043519">
    <property type="entry name" value="NT_sf"/>
</dbReference>
<keyword evidence="8" id="KW-0067">ATP-binding</keyword>
<keyword evidence="3" id="KW-0819">tRNA processing</keyword>
<comment type="similarity">
    <text evidence="11">Belongs to the tRNA nucleotidyltransferase/poly(A) polymerase family.</text>
</comment>
<dbReference type="GO" id="GO:0008033">
    <property type="term" value="P:tRNA processing"/>
    <property type="evidence" value="ECO:0007669"/>
    <property type="project" value="UniProtKB-KW"/>
</dbReference>
<dbReference type="InterPro" id="IPR002646">
    <property type="entry name" value="PolA_pol_head_dom"/>
</dbReference>
<dbReference type="InterPro" id="IPR050124">
    <property type="entry name" value="tRNA_CCA-adding_enzyme"/>
</dbReference>
<name>A0A5B8VG41_9BACT</name>
<evidence type="ECO:0000313" key="16">
    <source>
        <dbReference type="Proteomes" id="UP000321533"/>
    </source>
</evidence>
<evidence type="ECO:0000259" key="14">
    <source>
        <dbReference type="Pfam" id="PF12627"/>
    </source>
</evidence>
<dbReference type="GO" id="GO:0046872">
    <property type="term" value="F:metal ion binding"/>
    <property type="evidence" value="ECO:0007669"/>
    <property type="project" value="UniProtKB-KW"/>
</dbReference>
<evidence type="ECO:0000256" key="9">
    <source>
        <dbReference type="ARBA" id="ARBA00022842"/>
    </source>
</evidence>
<dbReference type="InterPro" id="IPR032828">
    <property type="entry name" value="PolyA_RNA-bd"/>
</dbReference>
<dbReference type="Pfam" id="PF12627">
    <property type="entry name" value="PolyA_pol_RNAbd"/>
    <property type="match status" value="1"/>
</dbReference>